<reference evidence="1 2" key="1">
    <citation type="submission" date="2015-11" db="EMBL/GenBank/DDBJ databases">
        <title>Expanding the genomic diversity of Burkholderia species for the development of highly accurate diagnostics.</title>
        <authorList>
            <person name="Sahl J."/>
            <person name="Keim P."/>
            <person name="Wagner D."/>
        </authorList>
    </citation>
    <scope>NUCLEOTIDE SEQUENCE [LARGE SCALE GENOMIC DNA]</scope>
    <source>
        <strain evidence="1 2">MSMB1585WGS</strain>
    </source>
</reference>
<evidence type="ECO:0008006" key="3">
    <source>
        <dbReference type="Google" id="ProtNLM"/>
    </source>
</evidence>
<evidence type="ECO:0000313" key="1">
    <source>
        <dbReference type="EMBL" id="KVN78165.1"/>
    </source>
</evidence>
<gene>
    <name evidence="1" type="ORF">WJ68_23060</name>
</gene>
<comment type="caution">
    <text evidence="1">The sequence shown here is derived from an EMBL/GenBank/DDBJ whole genome shotgun (WGS) entry which is preliminary data.</text>
</comment>
<organism evidence="1 2">
    <name type="scientific">Burkholderia ubonensis</name>
    <dbReference type="NCBI Taxonomy" id="101571"/>
    <lineage>
        <taxon>Bacteria</taxon>
        <taxon>Pseudomonadati</taxon>
        <taxon>Pseudomonadota</taxon>
        <taxon>Betaproteobacteria</taxon>
        <taxon>Burkholderiales</taxon>
        <taxon>Burkholderiaceae</taxon>
        <taxon>Burkholderia</taxon>
        <taxon>Burkholderia cepacia complex</taxon>
    </lineage>
</organism>
<protein>
    <recommendedName>
        <fullName evidence="3">FAD-dependent oxidoreductase</fullName>
    </recommendedName>
</protein>
<proteinExistence type="predicted"/>
<dbReference type="Proteomes" id="UP000057910">
    <property type="component" value="Unassembled WGS sequence"/>
</dbReference>
<dbReference type="Pfam" id="PF05834">
    <property type="entry name" value="Lycopene_cycl"/>
    <property type="match status" value="1"/>
</dbReference>
<dbReference type="EMBL" id="LPAD01000093">
    <property type="protein sequence ID" value="KVN78165.1"/>
    <property type="molecule type" value="Genomic_DNA"/>
</dbReference>
<dbReference type="AlphaFoldDB" id="A0ABD4DWL0"/>
<dbReference type="SUPFAM" id="SSF51905">
    <property type="entry name" value="FAD/NAD(P)-binding domain"/>
    <property type="match status" value="1"/>
</dbReference>
<dbReference type="PANTHER" id="PTHR42685">
    <property type="entry name" value="GERANYLGERANYL DIPHOSPHATE REDUCTASE"/>
    <property type="match status" value="1"/>
</dbReference>
<dbReference type="InterPro" id="IPR050407">
    <property type="entry name" value="Geranylgeranyl_reductase"/>
</dbReference>
<evidence type="ECO:0000313" key="2">
    <source>
        <dbReference type="Proteomes" id="UP000057910"/>
    </source>
</evidence>
<accession>A0ABD4DWL0</accession>
<dbReference type="Gene3D" id="3.50.50.60">
    <property type="entry name" value="FAD/NAD(P)-binding domain"/>
    <property type="match status" value="2"/>
</dbReference>
<dbReference type="PRINTS" id="PR00411">
    <property type="entry name" value="PNDRDTASEI"/>
</dbReference>
<dbReference type="PANTHER" id="PTHR42685:SF21">
    <property type="entry name" value="DEHYDROGENASE (FLAVOPROTEIN)-LIKE PROTEIN"/>
    <property type="match status" value="1"/>
</dbReference>
<dbReference type="InterPro" id="IPR036188">
    <property type="entry name" value="FAD/NAD-bd_sf"/>
</dbReference>
<sequence length="353" mass="37338">MNAFDVLVVGDGPAGCAAAIAAAKAGGNVGMLGRGRSRAAPECVSGAALALLDRLAPGLARQPDTWLDGQADAQRGRAVIRSRLDDGLRAEALAAGVRYSRAPAGGMVSRVEHGTVVGITHGDGDVGASVVIDATGVNRWLRRAMRLEVATDSSPFWLRRGYALAHGARVGTYWHIARGGWLWLSATSTLQIWTSLSTLRDDDIAWPADTTPVGPVWRECRRWQCLCQAAGPGYIVCGDAAGYLDPATGDGLRFAIASGLRAGAMAVEVARHPDRASVLAALYCDWVTQSYERNRGVLAQSYARAGLDIGWREPVRRSDCSSAVHAPRGQLRGGLEDFGTTAVEYGYHGDEAG</sequence>
<name>A0ABD4DWL0_9BURK</name>
<dbReference type="RefSeq" id="WP_059876214.1">
    <property type="nucleotide sequence ID" value="NZ_LPAD01000093.1"/>
</dbReference>